<dbReference type="AlphaFoldDB" id="A0AAV4QBX0"/>
<feature type="region of interest" description="Disordered" evidence="1">
    <location>
        <begin position="111"/>
        <end position="151"/>
    </location>
</feature>
<evidence type="ECO:0000313" key="3">
    <source>
        <dbReference type="Proteomes" id="UP001054837"/>
    </source>
</evidence>
<protein>
    <submittedName>
        <fullName evidence="2">Ubiquitinyl hydrolase 1</fullName>
    </submittedName>
</protein>
<keyword evidence="2" id="KW-0378">Hydrolase</keyword>
<organism evidence="2 3">
    <name type="scientific">Caerostris darwini</name>
    <dbReference type="NCBI Taxonomy" id="1538125"/>
    <lineage>
        <taxon>Eukaryota</taxon>
        <taxon>Metazoa</taxon>
        <taxon>Ecdysozoa</taxon>
        <taxon>Arthropoda</taxon>
        <taxon>Chelicerata</taxon>
        <taxon>Arachnida</taxon>
        <taxon>Araneae</taxon>
        <taxon>Araneomorphae</taxon>
        <taxon>Entelegynae</taxon>
        <taxon>Araneoidea</taxon>
        <taxon>Araneidae</taxon>
        <taxon>Caerostris</taxon>
    </lineage>
</organism>
<keyword evidence="3" id="KW-1185">Reference proteome</keyword>
<proteinExistence type="predicted"/>
<feature type="compositionally biased region" description="Polar residues" evidence="1">
    <location>
        <begin position="111"/>
        <end position="121"/>
    </location>
</feature>
<dbReference type="GO" id="GO:0016787">
    <property type="term" value="F:hydrolase activity"/>
    <property type="evidence" value="ECO:0007669"/>
    <property type="project" value="UniProtKB-KW"/>
</dbReference>
<dbReference type="EMBL" id="BPLQ01004220">
    <property type="protein sequence ID" value="GIY06466.1"/>
    <property type="molecule type" value="Genomic_DNA"/>
</dbReference>
<evidence type="ECO:0000313" key="2">
    <source>
        <dbReference type="EMBL" id="GIY06466.1"/>
    </source>
</evidence>
<reference evidence="2 3" key="1">
    <citation type="submission" date="2021-06" db="EMBL/GenBank/DDBJ databases">
        <title>Caerostris darwini draft genome.</title>
        <authorList>
            <person name="Kono N."/>
            <person name="Arakawa K."/>
        </authorList>
    </citation>
    <scope>NUCLEOTIDE SEQUENCE [LARGE SCALE GENOMIC DNA]</scope>
</reference>
<dbReference type="Proteomes" id="UP001054837">
    <property type="component" value="Unassembled WGS sequence"/>
</dbReference>
<name>A0AAV4QBX0_9ARAC</name>
<accession>A0AAV4QBX0</accession>
<sequence>MSHFQVRSFYWPHNYAITVIKQQWHNHVAHTVNGLFIDENEIKKGELRYLYRQEMNTICAYIQTWIQRQCTCCFKDPKNFDRFNAVVQGLSLSIIEVLQQIANDTKVLKNDQSSSIGSTKANESRKNASDSESKEKDSKEKEKINNCSSKETEKSFQNQMCVQRKTLQRKIGVCGARKIKKKLFAYSLKFFC</sequence>
<evidence type="ECO:0000256" key="1">
    <source>
        <dbReference type="SAM" id="MobiDB-lite"/>
    </source>
</evidence>
<feature type="compositionally biased region" description="Basic and acidic residues" evidence="1">
    <location>
        <begin position="122"/>
        <end position="151"/>
    </location>
</feature>
<comment type="caution">
    <text evidence="2">The sequence shown here is derived from an EMBL/GenBank/DDBJ whole genome shotgun (WGS) entry which is preliminary data.</text>
</comment>
<gene>
    <name evidence="2" type="primary">USP34_1</name>
    <name evidence="2" type="ORF">CDAR_514591</name>
</gene>